<dbReference type="STRING" id="1475481.GCA_000953855_02214"/>
<sequence>MLARDTDWRQGDLLTCEAAAALGLVGATDHGRRVIVITHDCDLPHDSELCVEVIVAELVVKEPRPDPQLSYAKNPRRLHLAYEGTDAAPLILELRHGDRRSVPKGDFAERAVKDNSLALPVDAKRALKQWLAARYGRPAFPNAFEERLRKLSGKRTVEQMIAKILEPDAKYLVGLFFDLGEQRGAEVVEGEPYTLSVSVVYDATEGGGEARGSAERVAGQLRELFEKTYGKPDVATEIALDACEAVADTHLTLADLRRVDQWRLEYVSLRDDDQGDFLAVGEMPA</sequence>
<dbReference type="EMBL" id="DF952378">
    <property type="protein sequence ID" value="GAN43883.1"/>
    <property type="molecule type" value="Genomic_DNA"/>
</dbReference>
<evidence type="ECO:0000313" key="3">
    <source>
        <dbReference type="Proteomes" id="UP000253740"/>
    </source>
</evidence>
<evidence type="ECO:0000313" key="2">
    <source>
        <dbReference type="EMBL" id="GAP66852.1"/>
    </source>
</evidence>
<keyword evidence="3" id="KW-1185">Reference proteome</keyword>
<dbReference type="RefSeq" id="WP_062537430.1">
    <property type="nucleotide sequence ID" value="NZ_DF970238.1"/>
</dbReference>
<accession>A0A0K8QR40</accession>
<name>A0A0K8QR40_9GAMM</name>
<reference evidence="1" key="1">
    <citation type="submission" date="2015-03" db="EMBL/GenBank/DDBJ databases">
        <title>Draft genome sequence of Mizugakiibacter sediminis skMP5.</title>
        <authorList>
            <person name="Watanabe T."/>
            <person name="Kojima H."/>
            <person name="Fukui M."/>
        </authorList>
    </citation>
    <scope>NUCLEOTIDE SEQUENCE</scope>
    <source>
        <strain evidence="1">SkMP5</strain>
    </source>
</reference>
<dbReference type="EMBL" id="DF970238">
    <property type="protein sequence ID" value="GAP66852.1"/>
    <property type="molecule type" value="Genomic_DNA"/>
</dbReference>
<reference evidence="2" key="2">
    <citation type="submission" date="2015-08" db="EMBL/GenBank/DDBJ databases">
        <title>Complete DNA Sequence of Pseudomonas syringae pv. actinidiae, the Causal Agent of Kiwifruit Canker Disease.</title>
        <authorList>
            <person name="Rikkerink E.H.A."/>
            <person name="Fineran P.C."/>
        </authorList>
    </citation>
    <scope>NUCLEOTIDE SEQUENCE</scope>
    <source>
        <strain evidence="2">SkMP5</strain>
    </source>
</reference>
<protein>
    <submittedName>
        <fullName evidence="2">Uncharacterized protein</fullName>
    </submittedName>
</protein>
<gene>
    <name evidence="1" type="ORF">MBSD_0396</name>
    <name evidence="2" type="ORF">MBSD_n2167</name>
</gene>
<organism evidence="2">
    <name type="scientific">Mizugakiibacter sediminis</name>
    <dbReference type="NCBI Taxonomy" id="1475481"/>
    <lineage>
        <taxon>Bacteria</taxon>
        <taxon>Pseudomonadati</taxon>
        <taxon>Pseudomonadota</taxon>
        <taxon>Gammaproteobacteria</taxon>
        <taxon>Lysobacterales</taxon>
        <taxon>Rhodanobacteraceae</taxon>
        <taxon>Mizugakiibacter</taxon>
    </lineage>
</organism>
<dbReference type="OrthoDB" id="583587at2"/>
<evidence type="ECO:0000313" key="1">
    <source>
        <dbReference type="EMBL" id="GAN43883.1"/>
    </source>
</evidence>
<dbReference type="AlphaFoldDB" id="A0A0K8QR40"/>
<dbReference type="Proteomes" id="UP000253740">
    <property type="component" value="Unassembled WGS sequence"/>
</dbReference>
<dbReference type="HOGENOM" id="CLU_993440_0_0_6"/>
<proteinExistence type="predicted"/>